<proteinExistence type="predicted"/>
<organism evidence="1 2">
    <name type="scientific">Microbacterium hydrocarbonoxydans</name>
    <dbReference type="NCBI Taxonomy" id="273678"/>
    <lineage>
        <taxon>Bacteria</taxon>
        <taxon>Bacillati</taxon>
        <taxon>Actinomycetota</taxon>
        <taxon>Actinomycetes</taxon>
        <taxon>Micrococcales</taxon>
        <taxon>Microbacteriaceae</taxon>
        <taxon>Microbacterium</taxon>
    </lineage>
</organism>
<evidence type="ECO:0000313" key="1">
    <source>
        <dbReference type="EMBL" id="KJL45954.1"/>
    </source>
</evidence>
<dbReference type="Proteomes" id="UP000033900">
    <property type="component" value="Unassembled WGS sequence"/>
</dbReference>
<gene>
    <name evidence="1" type="ORF">RS84_02573</name>
</gene>
<dbReference type="OrthoDB" id="5072144at2"/>
<evidence type="ECO:0000313" key="2">
    <source>
        <dbReference type="Proteomes" id="UP000033900"/>
    </source>
</evidence>
<accession>A0A0M2HGZ9</accession>
<dbReference type="EMBL" id="JYJB01000010">
    <property type="protein sequence ID" value="KJL45954.1"/>
    <property type="molecule type" value="Genomic_DNA"/>
</dbReference>
<comment type="caution">
    <text evidence="1">The sequence shown here is derived from an EMBL/GenBank/DDBJ whole genome shotgun (WGS) entry which is preliminary data.</text>
</comment>
<dbReference type="RefSeq" id="WP_045258208.1">
    <property type="nucleotide sequence ID" value="NZ_JYJB01000010.1"/>
</dbReference>
<name>A0A0M2HGZ9_9MICO</name>
<keyword evidence="2" id="KW-1185">Reference proteome</keyword>
<reference evidence="1 2" key="1">
    <citation type="submission" date="2015-02" db="EMBL/GenBank/DDBJ databases">
        <title>Draft genome sequences of ten Microbacterium spp. with emphasis on heavy metal contaminated environments.</title>
        <authorList>
            <person name="Corretto E."/>
        </authorList>
    </citation>
    <scope>NUCLEOTIDE SEQUENCE [LARGE SCALE GENOMIC DNA]</scope>
    <source>
        <strain evidence="1 2">SA35</strain>
    </source>
</reference>
<protein>
    <submittedName>
        <fullName evidence="1">Uncharacterized protein</fullName>
    </submittedName>
</protein>
<sequence>MDRTLVLNMQLAIARGHRVEVSERVVDGGETAVLSILDLDTGIRYRRAEPLRGELVLWTGRILECTVVMGGAGTHTELVLAPEASGGTGARTALHEADAAAVAAKAEAERWGGTDRAPQEPVERIW</sequence>
<dbReference type="AlphaFoldDB" id="A0A0M2HGZ9"/>
<dbReference type="PATRIC" id="fig|273678.4.peg.2576"/>